<evidence type="ECO:0000313" key="1">
    <source>
        <dbReference type="EMBL" id="MFD0855889.1"/>
    </source>
</evidence>
<reference evidence="2" key="1">
    <citation type="journal article" date="2019" name="Int. J. Syst. Evol. Microbiol.">
        <title>The Global Catalogue of Microorganisms (GCM) 10K type strain sequencing project: providing services to taxonomists for standard genome sequencing and annotation.</title>
        <authorList>
            <consortium name="The Broad Institute Genomics Platform"/>
            <consortium name="The Broad Institute Genome Sequencing Center for Infectious Disease"/>
            <person name="Wu L."/>
            <person name="Ma J."/>
        </authorList>
    </citation>
    <scope>NUCLEOTIDE SEQUENCE [LARGE SCALE GENOMIC DNA]</scope>
    <source>
        <strain evidence="2">JCM 31696</strain>
    </source>
</reference>
<evidence type="ECO:0000313" key="2">
    <source>
        <dbReference type="Proteomes" id="UP001597083"/>
    </source>
</evidence>
<organism evidence="1 2">
    <name type="scientific">Actinomadura adrarensis</name>
    <dbReference type="NCBI Taxonomy" id="1819600"/>
    <lineage>
        <taxon>Bacteria</taxon>
        <taxon>Bacillati</taxon>
        <taxon>Actinomycetota</taxon>
        <taxon>Actinomycetes</taxon>
        <taxon>Streptosporangiales</taxon>
        <taxon>Thermomonosporaceae</taxon>
        <taxon>Actinomadura</taxon>
    </lineage>
</organism>
<dbReference type="EMBL" id="JBHTIR010003842">
    <property type="protein sequence ID" value="MFD0855889.1"/>
    <property type="molecule type" value="Genomic_DNA"/>
</dbReference>
<sequence length="47" mass="5009">MVKDDSVGAVGWTISVDSTHAQARQHTAGARKRGCAGEWVERLALDA</sequence>
<dbReference type="Proteomes" id="UP001597083">
    <property type="component" value="Unassembled WGS sequence"/>
</dbReference>
<gene>
    <name evidence="1" type="ORF">ACFQ07_26855</name>
</gene>
<keyword evidence="2" id="KW-1185">Reference proteome</keyword>
<comment type="caution">
    <text evidence="1">The sequence shown here is derived from an EMBL/GenBank/DDBJ whole genome shotgun (WGS) entry which is preliminary data.</text>
</comment>
<protein>
    <submittedName>
        <fullName evidence="1">Uncharacterized protein</fullName>
    </submittedName>
</protein>
<accession>A0ABW3CQP2</accession>
<proteinExistence type="predicted"/>
<name>A0ABW3CQP2_9ACTN</name>